<evidence type="ECO:0000256" key="12">
    <source>
        <dbReference type="ARBA" id="ARBA00023268"/>
    </source>
</evidence>
<name>A0A1Y1S0E5_9SPIO</name>
<dbReference type="PANTHER" id="PTHR30305:SF1">
    <property type="entry name" value="HPR KINASE_PHOSPHORYLASE"/>
    <property type="match status" value="1"/>
</dbReference>
<evidence type="ECO:0000256" key="7">
    <source>
        <dbReference type="ARBA" id="ARBA00022723"/>
    </source>
</evidence>
<evidence type="ECO:0000256" key="13">
    <source>
        <dbReference type="ARBA" id="ARBA00047657"/>
    </source>
</evidence>
<dbReference type="NCBIfam" id="TIGR00679">
    <property type="entry name" value="hpr-ser"/>
    <property type="match status" value="1"/>
</dbReference>
<dbReference type="CDD" id="cd01918">
    <property type="entry name" value="HprK_C"/>
    <property type="match status" value="1"/>
</dbReference>
<dbReference type="InterPro" id="IPR011104">
    <property type="entry name" value="Hpr_kin/Pase_C"/>
</dbReference>
<sequence length="327" mass="36410">MDKFTVLDLLDLELKEQNDLRLSCIGGRPGLEREIVVPDINRPGLALSGFFDNFGGQRVQLLGRGEYAYLQKLEGENNYDTIREFFTYSIPCCIFSHSLQPHPRFMELAEEAECPVLQTDLNSSEFATRLNRALGNIFAPTRIIHGVLVEVFGIGVLITGNSGVGKSETALELIERGHRLITDDSVEMKCVSGSIIIGSAANAVTGHHMEIRGLGIINISHLFGVGAIRDQKQVQLIVDLEEWDSSKVYDRLGTGDNITEILGVGIPTVTLPVKPGRNVPIIIETAAMNERLKKMGYYSAREFNQNILKWLESENARALYFQKKDIF</sequence>
<keyword evidence="6 14" id="KW-0808">Transferase</keyword>
<comment type="catalytic activity">
    <reaction evidence="13 14">
        <text>[HPr protein]-O-phospho-L-serine + phosphate + H(+) = [HPr protein]-L-serine + diphosphate</text>
        <dbReference type="Rhea" id="RHEA:46604"/>
        <dbReference type="Rhea" id="RHEA-COMP:11602"/>
        <dbReference type="Rhea" id="RHEA-COMP:11603"/>
        <dbReference type="ChEBI" id="CHEBI:15378"/>
        <dbReference type="ChEBI" id="CHEBI:29999"/>
        <dbReference type="ChEBI" id="CHEBI:33019"/>
        <dbReference type="ChEBI" id="CHEBI:43474"/>
        <dbReference type="ChEBI" id="CHEBI:83421"/>
    </reaction>
</comment>
<dbReference type="InterPro" id="IPR003755">
    <property type="entry name" value="HPr(Ser)_kin/Pase"/>
</dbReference>
<evidence type="ECO:0000256" key="10">
    <source>
        <dbReference type="ARBA" id="ARBA00022840"/>
    </source>
</evidence>
<protein>
    <recommendedName>
        <fullName evidence="14">HPr kinase/phosphorylase</fullName>
        <shortName evidence="14">HPrK/P</shortName>
        <ecNumber evidence="14">2.7.11.-</ecNumber>
        <ecNumber evidence="14">2.7.4.-</ecNumber>
    </recommendedName>
    <alternativeName>
        <fullName evidence="14">HPr(Ser) kinase/phosphorylase</fullName>
    </alternativeName>
</protein>
<dbReference type="Gene3D" id="3.40.1390.20">
    <property type="entry name" value="HprK N-terminal domain-like"/>
    <property type="match status" value="1"/>
</dbReference>
<evidence type="ECO:0000256" key="8">
    <source>
        <dbReference type="ARBA" id="ARBA00022741"/>
    </source>
</evidence>
<feature type="active site" description="Proton acceptor; for phosphorylation activity. Proton donor; for dephosphorylation activity" evidence="14">
    <location>
        <position position="184"/>
    </location>
</feature>
<evidence type="ECO:0000256" key="5">
    <source>
        <dbReference type="ARBA" id="ARBA00022527"/>
    </source>
</evidence>
<feature type="region of interest" description="Important for the catalytic mechanism of dephosphorylation" evidence="14">
    <location>
        <begin position="272"/>
        <end position="277"/>
    </location>
</feature>
<comment type="miscellaneous">
    <text evidence="14">Both phosphorylation and phosphorolysis are carried out by the same active site and suggest a common mechanism for both reactions.</text>
</comment>
<comment type="function">
    <text evidence="14">Catalyzes the ATP- as well as the pyrophosphate-dependent phosphorylation of a specific serine residue in HPr, a phosphocarrier protein of the phosphoenolpyruvate-dependent sugar phosphotransferase system (PTS). HprK/P also catalyzes the pyrophosphate-producing, inorganic phosphate-dependent dephosphorylation (phosphorolysis) of seryl-phosphorylated HPr (P-Ser-HPr).</text>
</comment>
<keyword evidence="10 14" id="KW-0067">ATP-binding</keyword>
<comment type="subunit">
    <text evidence="4 14">Homohexamer.</text>
</comment>
<dbReference type="Proteomes" id="UP000192343">
    <property type="component" value="Unassembled WGS sequence"/>
</dbReference>
<dbReference type="HAMAP" id="MF_01249">
    <property type="entry name" value="HPr_kinase"/>
    <property type="match status" value="1"/>
</dbReference>
<dbReference type="STRING" id="1963862.B4O97_07760"/>
<reference evidence="17 18" key="1">
    <citation type="submission" date="2017-03" db="EMBL/GenBank/DDBJ databases">
        <title>Draft Genome sequence of Marispirochaeta sp. strain JC444.</title>
        <authorList>
            <person name="Shivani Y."/>
            <person name="Subhash Y."/>
            <person name="Sasikala C."/>
            <person name="Ramana C."/>
        </authorList>
    </citation>
    <scope>NUCLEOTIDE SEQUENCE [LARGE SCALE GENOMIC DNA]</scope>
    <source>
        <strain evidence="17 18">JC444</strain>
    </source>
</reference>
<dbReference type="AlphaFoldDB" id="A0A1Y1S0E5"/>
<dbReference type="GO" id="GO:0000287">
    <property type="term" value="F:magnesium ion binding"/>
    <property type="evidence" value="ECO:0007669"/>
    <property type="project" value="UniProtKB-UniRule"/>
</dbReference>
<dbReference type="EC" id="2.7.11.-" evidence="14"/>
<comment type="caution">
    <text evidence="17">The sequence shown here is derived from an EMBL/GenBank/DDBJ whole genome shotgun (WGS) entry which is preliminary data.</text>
</comment>
<keyword evidence="18" id="KW-1185">Reference proteome</keyword>
<dbReference type="GO" id="GO:0000155">
    <property type="term" value="F:phosphorelay sensor kinase activity"/>
    <property type="evidence" value="ECO:0007669"/>
    <property type="project" value="InterPro"/>
</dbReference>
<dbReference type="RefSeq" id="WP_083049770.1">
    <property type="nucleotide sequence ID" value="NZ_CAXXQO010000003.1"/>
</dbReference>
<dbReference type="PANTHER" id="PTHR30305">
    <property type="entry name" value="PROTEIN YJDM-RELATED"/>
    <property type="match status" value="1"/>
</dbReference>
<feature type="active site" evidence="14">
    <location>
        <position position="251"/>
    </location>
</feature>
<dbReference type="GO" id="GO:0004712">
    <property type="term" value="F:protein serine/threonine/tyrosine kinase activity"/>
    <property type="evidence" value="ECO:0007669"/>
    <property type="project" value="UniProtKB-UniRule"/>
</dbReference>
<evidence type="ECO:0000256" key="1">
    <source>
        <dbReference type="ARBA" id="ARBA00001120"/>
    </source>
</evidence>
<feature type="binding site" evidence="14">
    <location>
        <position position="167"/>
    </location>
    <ligand>
        <name>Mg(2+)</name>
        <dbReference type="ChEBI" id="CHEBI:18420"/>
    </ligand>
</feature>
<dbReference type="GO" id="GO:0004674">
    <property type="term" value="F:protein serine/threonine kinase activity"/>
    <property type="evidence" value="ECO:0007669"/>
    <property type="project" value="UniProtKB-KW"/>
</dbReference>
<evidence type="ECO:0000256" key="6">
    <source>
        <dbReference type="ARBA" id="ARBA00022679"/>
    </source>
</evidence>
<keyword evidence="7 14" id="KW-0479">Metal-binding</keyword>
<dbReference type="GO" id="GO:0005524">
    <property type="term" value="F:ATP binding"/>
    <property type="evidence" value="ECO:0007669"/>
    <property type="project" value="UniProtKB-UniRule"/>
</dbReference>
<comment type="domain">
    <text evidence="14">The Walker A ATP-binding motif also binds Pi and PPi.</text>
</comment>
<dbReference type="FunFam" id="3.40.50.300:FF:000174">
    <property type="entry name" value="HPr kinase/phosphorylase"/>
    <property type="match status" value="1"/>
</dbReference>
<evidence type="ECO:0000313" key="17">
    <source>
        <dbReference type="EMBL" id="ORC35955.1"/>
    </source>
</evidence>
<gene>
    <name evidence="14" type="primary">hprK</name>
    <name evidence="17" type="ORF">B4O97_07760</name>
</gene>
<dbReference type="SUPFAM" id="SSF53795">
    <property type="entry name" value="PEP carboxykinase-like"/>
    <property type="match status" value="1"/>
</dbReference>
<proteinExistence type="inferred from homology"/>
<dbReference type="Gene3D" id="3.40.50.300">
    <property type="entry name" value="P-loop containing nucleotide triphosphate hydrolases"/>
    <property type="match status" value="1"/>
</dbReference>
<evidence type="ECO:0000256" key="2">
    <source>
        <dbReference type="ARBA" id="ARBA00001946"/>
    </source>
</evidence>
<feature type="domain" description="HPr kinase/phosphorylase C-terminal" evidence="16">
    <location>
        <begin position="138"/>
        <end position="306"/>
    </location>
</feature>
<dbReference type="Pfam" id="PF02603">
    <property type="entry name" value="Hpr_kinase_N"/>
    <property type="match status" value="1"/>
</dbReference>
<evidence type="ECO:0000259" key="16">
    <source>
        <dbReference type="Pfam" id="PF07475"/>
    </source>
</evidence>
<keyword evidence="5 14" id="KW-0723">Serine/threonine-protein kinase</keyword>
<feature type="region of interest" description="Important for the catalytic mechanism of both phosphorylation and dephosphorylation" evidence="14">
    <location>
        <begin position="209"/>
        <end position="218"/>
    </location>
</feature>
<dbReference type="EC" id="2.7.4.-" evidence="14"/>
<dbReference type="InterPro" id="IPR027417">
    <property type="entry name" value="P-loop_NTPase"/>
</dbReference>
<dbReference type="OrthoDB" id="9778803at2"/>
<dbReference type="SUPFAM" id="SSF75138">
    <property type="entry name" value="HprK N-terminal domain-like"/>
    <property type="match status" value="1"/>
</dbReference>
<dbReference type="Pfam" id="PF07475">
    <property type="entry name" value="Hpr_kinase_C"/>
    <property type="match status" value="1"/>
</dbReference>
<feature type="binding site" evidence="14">
    <location>
        <begin position="160"/>
        <end position="167"/>
    </location>
    <ligand>
        <name>ATP</name>
        <dbReference type="ChEBI" id="CHEBI:30616"/>
    </ligand>
</feature>
<dbReference type="InterPro" id="IPR011126">
    <property type="entry name" value="Hpr_kin/Pase_Hpr_N"/>
</dbReference>
<evidence type="ECO:0000256" key="14">
    <source>
        <dbReference type="HAMAP-Rule" id="MF_01249"/>
    </source>
</evidence>
<keyword evidence="8 14" id="KW-0547">Nucleotide-binding</keyword>
<feature type="binding site" evidence="14">
    <location>
        <position position="210"/>
    </location>
    <ligand>
        <name>Mg(2+)</name>
        <dbReference type="ChEBI" id="CHEBI:18420"/>
    </ligand>
</feature>
<organism evidence="17 18">
    <name type="scientific">Marispirochaeta aestuarii</name>
    <dbReference type="NCBI Taxonomy" id="1963862"/>
    <lineage>
        <taxon>Bacteria</taxon>
        <taxon>Pseudomonadati</taxon>
        <taxon>Spirochaetota</taxon>
        <taxon>Spirochaetia</taxon>
        <taxon>Spirochaetales</taxon>
        <taxon>Spirochaetaceae</taxon>
        <taxon>Marispirochaeta</taxon>
    </lineage>
</organism>
<evidence type="ECO:0000313" key="18">
    <source>
        <dbReference type="Proteomes" id="UP000192343"/>
    </source>
</evidence>
<feature type="active site" evidence="14">
    <location>
        <position position="145"/>
    </location>
</feature>
<evidence type="ECO:0000256" key="9">
    <source>
        <dbReference type="ARBA" id="ARBA00022777"/>
    </source>
</evidence>
<comment type="cofactor">
    <cofactor evidence="2 14">
        <name>Mg(2+)</name>
        <dbReference type="ChEBI" id="CHEBI:18420"/>
    </cofactor>
</comment>
<evidence type="ECO:0000256" key="4">
    <source>
        <dbReference type="ARBA" id="ARBA00011643"/>
    </source>
</evidence>
<evidence type="ECO:0000256" key="11">
    <source>
        <dbReference type="ARBA" id="ARBA00022842"/>
    </source>
</evidence>
<feature type="domain" description="HPr(Ser) kinase/phosphorylase N-terminal" evidence="15">
    <location>
        <begin position="13"/>
        <end position="134"/>
    </location>
</feature>
<dbReference type="EMBL" id="MWQY01000007">
    <property type="protein sequence ID" value="ORC35955.1"/>
    <property type="molecule type" value="Genomic_DNA"/>
</dbReference>
<accession>A0A1Y1S0E5</accession>
<keyword evidence="12 14" id="KW-0511">Multifunctional enzyme</keyword>
<evidence type="ECO:0000256" key="3">
    <source>
        <dbReference type="ARBA" id="ARBA00006883"/>
    </source>
</evidence>
<comment type="similarity">
    <text evidence="3 14">Belongs to the HPrK/P family.</text>
</comment>
<keyword evidence="9 14" id="KW-0418">Kinase</keyword>
<dbReference type="GO" id="GO:0006109">
    <property type="term" value="P:regulation of carbohydrate metabolic process"/>
    <property type="evidence" value="ECO:0007669"/>
    <property type="project" value="UniProtKB-UniRule"/>
</dbReference>
<comment type="catalytic activity">
    <reaction evidence="1 14">
        <text>[HPr protein]-L-serine + ATP = [HPr protein]-O-phospho-L-serine + ADP + H(+)</text>
        <dbReference type="Rhea" id="RHEA:46600"/>
        <dbReference type="Rhea" id="RHEA-COMP:11602"/>
        <dbReference type="Rhea" id="RHEA-COMP:11603"/>
        <dbReference type="ChEBI" id="CHEBI:15378"/>
        <dbReference type="ChEBI" id="CHEBI:29999"/>
        <dbReference type="ChEBI" id="CHEBI:30616"/>
        <dbReference type="ChEBI" id="CHEBI:83421"/>
        <dbReference type="ChEBI" id="CHEBI:456216"/>
    </reaction>
</comment>
<keyword evidence="11 14" id="KW-0460">Magnesium</keyword>
<feature type="active site" evidence="14">
    <location>
        <position position="166"/>
    </location>
</feature>
<evidence type="ECO:0000259" key="15">
    <source>
        <dbReference type="Pfam" id="PF02603"/>
    </source>
</evidence>
<dbReference type="InterPro" id="IPR028979">
    <property type="entry name" value="Ser_kin/Pase_Hpr-like_N_sf"/>
</dbReference>